<feature type="transmembrane region" description="Helical" evidence="1">
    <location>
        <begin position="171"/>
        <end position="190"/>
    </location>
</feature>
<feature type="transmembrane region" description="Helical" evidence="1">
    <location>
        <begin position="255"/>
        <end position="273"/>
    </location>
</feature>
<keyword evidence="3" id="KW-1185">Reference proteome</keyword>
<evidence type="ECO:0000256" key="1">
    <source>
        <dbReference type="SAM" id="Phobius"/>
    </source>
</evidence>
<sequence>MHEGSVPDGSSLMMLVPEEHLGIFVVHNMVSFDASEFNHRVADYLLSHLIPGNTKTRTPSNFELSKNELKAYIGEYRSKGSFTTQGDANKMLNLLPFFQVRVQLNEDGTQLLAGESSLIPLGNDRFAVEEKLYDIAFGRDEAGKVNMMYTGSPTPIMKSREKNAWFDDYRLHYVLWGVILAISIGAAWWFPIQRWFRSRKQEKTKESTLLLPQLACTIGWLQLLFIGSVIVFFLIPSVQDLFWGPFRYGIPLPLRIAGLLPFAGVLLSIWLAIQSARIWSKLNRFQRLGFVLVASTGIGLIPYLAYWNWLSLPWS</sequence>
<dbReference type="EMBL" id="BOQT01000015">
    <property type="protein sequence ID" value="GIN22306.1"/>
    <property type="molecule type" value="Genomic_DNA"/>
</dbReference>
<evidence type="ECO:0008006" key="4">
    <source>
        <dbReference type="Google" id="ProtNLM"/>
    </source>
</evidence>
<keyword evidence="1" id="KW-1133">Transmembrane helix</keyword>
<reference evidence="2 3" key="1">
    <citation type="submission" date="2021-03" db="EMBL/GenBank/DDBJ databases">
        <title>Antimicrobial resistance genes in bacteria isolated from Japanese honey, and their potential for conferring macrolide and lincosamide resistance in the American foulbrood pathogen Paenibacillus larvae.</title>
        <authorList>
            <person name="Okamoto M."/>
            <person name="Kumagai M."/>
            <person name="Kanamori H."/>
            <person name="Takamatsu D."/>
        </authorList>
    </citation>
    <scope>NUCLEOTIDE SEQUENCE [LARGE SCALE GENOMIC DNA]</scope>
    <source>
        <strain evidence="2 3">J1TS3</strain>
    </source>
</reference>
<evidence type="ECO:0000313" key="2">
    <source>
        <dbReference type="EMBL" id="GIN22306.1"/>
    </source>
</evidence>
<accession>A0ABQ4K9B7</accession>
<name>A0ABQ4K9B7_9BACI</name>
<proteinExistence type="predicted"/>
<protein>
    <recommendedName>
        <fullName evidence="4">Beta-lactamase-related domain-containing protein</fullName>
    </recommendedName>
</protein>
<organism evidence="2 3">
    <name type="scientific">Siminovitchia fordii</name>
    <dbReference type="NCBI Taxonomy" id="254759"/>
    <lineage>
        <taxon>Bacteria</taxon>
        <taxon>Bacillati</taxon>
        <taxon>Bacillota</taxon>
        <taxon>Bacilli</taxon>
        <taxon>Bacillales</taxon>
        <taxon>Bacillaceae</taxon>
        <taxon>Siminovitchia</taxon>
    </lineage>
</organism>
<keyword evidence="1" id="KW-0472">Membrane</keyword>
<keyword evidence="1" id="KW-0812">Transmembrane</keyword>
<comment type="caution">
    <text evidence="2">The sequence shown here is derived from an EMBL/GenBank/DDBJ whole genome shotgun (WGS) entry which is preliminary data.</text>
</comment>
<dbReference type="Proteomes" id="UP000680279">
    <property type="component" value="Unassembled WGS sequence"/>
</dbReference>
<feature type="transmembrane region" description="Helical" evidence="1">
    <location>
        <begin position="285"/>
        <end position="306"/>
    </location>
</feature>
<gene>
    <name evidence="2" type="ORF">J1TS3_34400</name>
</gene>
<feature type="transmembrane region" description="Helical" evidence="1">
    <location>
        <begin position="210"/>
        <end position="235"/>
    </location>
</feature>
<evidence type="ECO:0000313" key="3">
    <source>
        <dbReference type="Proteomes" id="UP000680279"/>
    </source>
</evidence>